<feature type="region of interest" description="Disordered" evidence="1">
    <location>
        <begin position="305"/>
        <end position="335"/>
    </location>
</feature>
<comment type="caution">
    <text evidence="3">The sequence shown here is derived from an EMBL/GenBank/DDBJ whole genome shotgun (WGS) entry which is preliminary data.</text>
</comment>
<reference evidence="3 4" key="1">
    <citation type="submission" date="2018-08" db="EMBL/GenBank/DDBJ databases">
        <title>Recombination of ecologically and evolutionarily significant loci maintains genetic cohesion in the Pseudomonas syringae species complex.</title>
        <authorList>
            <person name="Dillon M."/>
            <person name="Thakur S."/>
            <person name="Almeida R.N.D."/>
            <person name="Weir B.S."/>
            <person name="Guttman D.S."/>
        </authorList>
    </citation>
    <scope>NUCLEOTIDE SEQUENCE [LARGE SCALE GENOMIC DNA]</scope>
    <source>
        <strain evidence="3 4">ICMP 7846</strain>
    </source>
</reference>
<dbReference type="AlphaFoldDB" id="A0A080VUK9"/>
<dbReference type="RefSeq" id="WP_003114913.1">
    <property type="nucleotide sequence ID" value="NZ_CAADKB010000514.1"/>
</dbReference>
<proteinExistence type="predicted"/>
<feature type="compositionally biased region" description="Low complexity" evidence="1">
    <location>
        <begin position="320"/>
        <end position="335"/>
    </location>
</feature>
<dbReference type="InterPro" id="IPR025641">
    <property type="entry name" value="DUF4340"/>
</dbReference>
<sequence>MRLRNVAGLALALALFAGILGWLHERQQPPAQPPASRAWLPGLKPHQVTALCIATPGQPTIRARRDGKDWMLASKDGYPASGETIRQLLRSLADARLLEEKSASPENRERMGLSDQGKGQASRITLERGDAPPLVLLLGKRTSQGGQLVRQADDEGAWLIDRTVGLPVNDLALLDPRLTDLPFEQLRELTLSYGNGVRLNISRASEKDDGIRLRQFPSRPQLMGEAEAEQAARLFAALRLLEVAPAKASRQKPLLTFTLKSFAGGTLQGQLLELERQYWLQLTDSKGFADGQVSAVKGWRYRVEGLSPDTAPAPQPPKASPVKQSKPAKPSSPKC</sequence>
<accession>A0A080VUK9</accession>
<feature type="compositionally biased region" description="Basic and acidic residues" evidence="1">
    <location>
        <begin position="99"/>
        <end position="112"/>
    </location>
</feature>
<dbReference type="Pfam" id="PF14238">
    <property type="entry name" value="DUF4340"/>
    <property type="match status" value="1"/>
</dbReference>
<dbReference type="EMBL" id="RBSQ01001380">
    <property type="protein sequence ID" value="RMS44946.1"/>
    <property type="molecule type" value="Genomic_DNA"/>
</dbReference>
<dbReference type="eggNOG" id="ENOG5031SVN">
    <property type="taxonomic scope" value="Bacteria"/>
</dbReference>
<gene>
    <name evidence="3" type="ORF">ALP65_02607</name>
</gene>
<evidence type="ECO:0000313" key="4">
    <source>
        <dbReference type="Proteomes" id="UP000270834"/>
    </source>
</evidence>
<evidence type="ECO:0000259" key="2">
    <source>
        <dbReference type="Pfam" id="PF14238"/>
    </source>
</evidence>
<dbReference type="Proteomes" id="UP000270834">
    <property type="component" value="Unassembled WGS sequence"/>
</dbReference>
<name>A0A080VUK9_PSEAI</name>
<feature type="region of interest" description="Disordered" evidence="1">
    <location>
        <begin position="99"/>
        <end position="120"/>
    </location>
</feature>
<protein>
    <recommendedName>
        <fullName evidence="2">DUF4340 domain-containing protein</fullName>
    </recommendedName>
</protein>
<evidence type="ECO:0000256" key="1">
    <source>
        <dbReference type="SAM" id="MobiDB-lite"/>
    </source>
</evidence>
<feature type="domain" description="DUF4340" evidence="2">
    <location>
        <begin position="70"/>
        <end position="244"/>
    </location>
</feature>
<evidence type="ECO:0000313" key="3">
    <source>
        <dbReference type="EMBL" id="RMS44946.1"/>
    </source>
</evidence>
<organism evidence="3 4">
    <name type="scientific">Pseudomonas aeruginosa</name>
    <dbReference type="NCBI Taxonomy" id="287"/>
    <lineage>
        <taxon>Bacteria</taxon>
        <taxon>Pseudomonadati</taxon>
        <taxon>Pseudomonadota</taxon>
        <taxon>Gammaproteobacteria</taxon>
        <taxon>Pseudomonadales</taxon>
        <taxon>Pseudomonadaceae</taxon>
        <taxon>Pseudomonas</taxon>
    </lineage>
</organism>